<dbReference type="KEGG" id="psoj:PHYSODRAFT_340756"/>
<reference evidence="1 2" key="1">
    <citation type="journal article" date="2006" name="Science">
        <title>Phytophthora genome sequences uncover evolutionary origins and mechanisms of pathogenesis.</title>
        <authorList>
            <person name="Tyler B.M."/>
            <person name="Tripathy S."/>
            <person name="Zhang X."/>
            <person name="Dehal P."/>
            <person name="Jiang R.H."/>
            <person name="Aerts A."/>
            <person name="Arredondo F.D."/>
            <person name="Baxter L."/>
            <person name="Bensasson D."/>
            <person name="Beynon J.L."/>
            <person name="Chapman J."/>
            <person name="Damasceno C.M."/>
            <person name="Dorrance A.E."/>
            <person name="Dou D."/>
            <person name="Dickerman A.W."/>
            <person name="Dubchak I.L."/>
            <person name="Garbelotto M."/>
            <person name="Gijzen M."/>
            <person name="Gordon S.G."/>
            <person name="Govers F."/>
            <person name="Grunwald N.J."/>
            <person name="Huang W."/>
            <person name="Ivors K.L."/>
            <person name="Jones R.W."/>
            <person name="Kamoun S."/>
            <person name="Krampis K."/>
            <person name="Lamour K.H."/>
            <person name="Lee M.K."/>
            <person name="McDonald W.H."/>
            <person name="Medina M."/>
            <person name="Meijer H.J."/>
            <person name="Nordberg E.K."/>
            <person name="Maclean D.J."/>
            <person name="Ospina-Giraldo M.D."/>
            <person name="Morris P.F."/>
            <person name="Phuntumart V."/>
            <person name="Putnam N.H."/>
            <person name="Rash S."/>
            <person name="Rose J.K."/>
            <person name="Sakihama Y."/>
            <person name="Salamov A.A."/>
            <person name="Savidor A."/>
            <person name="Scheuring C.F."/>
            <person name="Smith B.M."/>
            <person name="Sobral B.W."/>
            <person name="Terry A."/>
            <person name="Torto-Alalibo T.A."/>
            <person name="Win J."/>
            <person name="Xu Z."/>
            <person name="Zhang H."/>
            <person name="Grigoriev I.V."/>
            <person name="Rokhsar D.S."/>
            <person name="Boore J.L."/>
        </authorList>
    </citation>
    <scope>NUCLEOTIDE SEQUENCE [LARGE SCALE GENOMIC DNA]</scope>
    <source>
        <strain evidence="1 2">P6497</strain>
    </source>
</reference>
<proteinExistence type="predicted"/>
<dbReference type="GeneID" id="20647961"/>
<organism evidence="1 2">
    <name type="scientific">Phytophthora sojae (strain P6497)</name>
    <name type="common">Soybean stem and root rot agent</name>
    <name type="synonym">Phytophthora megasperma f. sp. glycines</name>
    <dbReference type="NCBI Taxonomy" id="1094619"/>
    <lineage>
        <taxon>Eukaryota</taxon>
        <taxon>Sar</taxon>
        <taxon>Stramenopiles</taxon>
        <taxon>Oomycota</taxon>
        <taxon>Peronosporomycetes</taxon>
        <taxon>Peronosporales</taxon>
        <taxon>Peronosporaceae</taxon>
        <taxon>Phytophthora</taxon>
    </lineage>
</organism>
<dbReference type="RefSeq" id="XP_009537267.1">
    <property type="nucleotide sequence ID" value="XM_009538972.1"/>
</dbReference>
<dbReference type="EMBL" id="JH159162">
    <property type="protein sequence ID" value="EGZ07701.1"/>
    <property type="molecule type" value="Genomic_DNA"/>
</dbReference>
<evidence type="ECO:0000313" key="1">
    <source>
        <dbReference type="EMBL" id="EGZ07701.1"/>
    </source>
</evidence>
<gene>
    <name evidence="1" type="ORF">PHYSODRAFT_340756</name>
</gene>
<evidence type="ECO:0000313" key="2">
    <source>
        <dbReference type="Proteomes" id="UP000002640"/>
    </source>
</evidence>
<dbReference type="Proteomes" id="UP000002640">
    <property type="component" value="Unassembled WGS sequence"/>
</dbReference>
<accession>G5AAS2</accession>
<keyword evidence="2" id="KW-1185">Reference proteome</keyword>
<name>G5AAS2_PHYSP</name>
<dbReference type="AlphaFoldDB" id="G5AAS2"/>
<dbReference type="InParanoid" id="G5AAS2"/>
<protein>
    <submittedName>
        <fullName evidence="1">Uncharacterized protein</fullName>
    </submittedName>
</protein>
<sequence>MFANAAVEYAKTNPLNDDNKLVEYLDTMIEKMAEDFASMEKFSSEYFRWAQVCIFLRASYEVKDPSHKMVKEEATQHLITDHFGRLHESKPRQVWLRHKYNPSLTKYDCGRELMEIPFCQAVDAIGDAPYGISSAYHPTSPGHNMRLELVVGMQSAADRPIKFPIDTALNLGTLRVKREADRTEISSSGAISIECNWNELELTSDEIESILARVPSQSSVHLVIMQRIPNVRHPEDLLWKKNVMEMLEGLKHQHSAQVFALAEDVVVMSSTNEYCAVECSKCNPDKLILFLQVVNMMPQEVIDRARRWQ</sequence>